<dbReference type="EMBL" id="BMOB01000006">
    <property type="protein sequence ID" value="GGI86676.1"/>
    <property type="molecule type" value="Genomic_DNA"/>
</dbReference>
<evidence type="ECO:0000313" key="3">
    <source>
        <dbReference type="Proteomes" id="UP000630149"/>
    </source>
</evidence>
<keyword evidence="3" id="KW-1185">Reference proteome</keyword>
<sequence>MSEKQQRTAAHMREKMANRYGDGLDHKHDKSHNPYRKHYRSHPAGQSFKEETSQLSESTGHLRAHKLKKVRKRINNGSFH</sequence>
<evidence type="ECO:0000256" key="1">
    <source>
        <dbReference type="SAM" id="MobiDB-lite"/>
    </source>
</evidence>
<feature type="compositionally biased region" description="Basic and acidic residues" evidence="1">
    <location>
        <begin position="1"/>
        <end position="32"/>
    </location>
</feature>
<dbReference type="Proteomes" id="UP000630149">
    <property type="component" value="Unassembled WGS sequence"/>
</dbReference>
<dbReference type="RefSeq" id="WP_131776999.1">
    <property type="nucleotide sequence ID" value="NZ_BMOB01000006.1"/>
</dbReference>
<dbReference type="AlphaFoldDB" id="A0A917JWX0"/>
<reference evidence="2" key="1">
    <citation type="journal article" date="2014" name="Int. J. Syst. Evol. Microbiol.">
        <title>Complete genome sequence of Corynebacterium casei LMG S-19264T (=DSM 44701T), isolated from a smear-ripened cheese.</title>
        <authorList>
            <consortium name="US DOE Joint Genome Institute (JGI-PGF)"/>
            <person name="Walter F."/>
            <person name="Albersmeier A."/>
            <person name="Kalinowski J."/>
            <person name="Ruckert C."/>
        </authorList>
    </citation>
    <scope>NUCLEOTIDE SEQUENCE</scope>
    <source>
        <strain evidence="2">JCM 13919</strain>
    </source>
</reference>
<protein>
    <submittedName>
        <fullName evidence="2">Uncharacterized protein</fullName>
    </submittedName>
</protein>
<name>A0A917JWX0_9GAMM</name>
<organism evidence="2 3">
    <name type="scientific">Legionella impletisoli</name>
    <dbReference type="NCBI Taxonomy" id="343510"/>
    <lineage>
        <taxon>Bacteria</taxon>
        <taxon>Pseudomonadati</taxon>
        <taxon>Pseudomonadota</taxon>
        <taxon>Gammaproteobacteria</taxon>
        <taxon>Legionellales</taxon>
        <taxon>Legionellaceae</taxon>
        <taxon>Legionella</taxon>
    </lineage>
</organism>
<accession>A0A917JWX0</accession>
<gene>
    <name evidence="2" type="ORF">GCM10007966_14170</name>
</gene>
<evidence type="ECO:0000313" key="2">
    <source>
        <dbReference type="EMBL" id="GGI86676.1"/>
    </source>
</evidence>
<proteinExistence type="predicted"/>
<feature type="compositionally biased region" description="Basic residues" evidence="1">
    <location>
        <begin position="62"/>
        <end position="74"/>
    </location>
</feature>
<comment type="caution">
    <text evidence="2">The sequence shown here is derived from an EMBL/GenBank/DDBJ whole genome shotgun (WGS) entry which is preliminary data.</text>
</comment>
<reference evidence="2" key="2">
    <citation type="submission" date="2020-09" db="EMBL/GenBank/DDBJ databases">
        <authorList>
            <person name="Sun Q."/>
            <person name="Ohkuma M."/>
        </authorList>
    </citation>
    <scope>NUCLEOTIDE SEQUENCE</scope>
    <source>
        <strain evidence="2">JCM 13919</strain>
    </source>
</reference>
<dbReference type="OrthoDB" id="5638627at2"/>
<feature type="region of interest" description="Disordered" evidence="1">
    <location>
        <begin position="1"/>
        <end position="80"/>
    </location>
</feature>